<evidence type="ECO:0000313" key="2">
    <source>
        <dbReference type="EMBL" id="JAE12945.1"/>
    </source>
</evidence>
<organism evidence="2">
    <name type="scientific">Arundo donax</name>
    <name type="common">Giant reed</name>
    <name type="synonym">Donax arundinaceus</name>
    <dbReference type="NCBI Taxonomy" id="35708"/>
    <lineage>
        <taxon>Eukaryota</taxon>
        <taxon>Viridiplantae</taxon>
        <taxon>Streptophyta</taxon>
        <taxon>Embryophyta</taxon>
        <taxon>Tracheophyta</taxon>
        <taxon>Spermatophyta</taxon>
        <taxon>Magnoliopsida</taxon>
        <taxon>Liliopsida</taxon>
        <taxon>Poales</taxon>
        <taxon>Poaceae</taxon>
        <taxon>PACMAD clade</taxon>
        <taxon>Arundinoideae</taxon>
        <taxon>Arundineae</taxon>
        <taxon>Arundo</taxon>
    </lineage>
</organism>
<evidence type="ECO:0000256" key="1">
    <source>
        <dbReference type="SAM" id="MobiDB-lite"/>
    </source>
</evidence>
<dbReference type="EMBL" id="GBRH01184951">
    <property type="protein sequence ID" value="JAE12945.1"/>
    <property type="molecule type" value="Transcribed_RNA"/>
</dbReference>
<protein>
    <submittedName>
        <fullName evidence="2">Ubiquitin-activating enzyme E1 domain-containing protein 1</fullName>
    </submittedName>
</protein>
<proteinExistence type="predicted"/>
<reference evidence="2" key="1">
    <citation type="submission" date="2014-09" db="EMBL/GenBank/DDBJ databases">
        <authorList>
            <person name="Magalhaes I.L.F."/>
            <person name="Oliveira U."/>
            <person name="Santos F.R."/>
            <person name="Vidigal T.H.D.A."/>
            <person name="Brescovit A.D."/>
            <person name="Santos A.J."/>
        </authorList>
    </citation>
    <scope>NUCLEOTIDE SEQUENCE</scope>
    <source>
        <tissue evidence="2">Shoot tissue taken approximately 20 cm above the soil surface</tissue>
    </source>
</reference>
<reference evidence="2" key="2">
    <citation type="journal article" date="2015" name="Data Brief">
        <title>Shoot transcriptome of the giant reed, Arundo donax.</title>
        <authorList>
            <person name="Barrero R.A."/>
            <person name="Guerrero F.D."/>
            <person name="Moolhuijzen P."/>
            <person name="Goolsby J.A."/>
            <person name="Tidwell J."/>
            <person name="Bellgard S.E."/>
            <person name="Bellgard M.I."/>
        </authorList>
    </citation>
    <scope>NUCLEOTIDE SEQUENCE</scope>
    <source>
        <tissue evidence="2">Shoot tissue taken approximately 20 cm above the soil surface</tissue>
    </source>
</reference>
<dbReference type="AlphaFoldDB" id="A0A0A9FIR8"/>
<feature type="region of interest" description="Disordered" evidence="1">
    <location>
        <begin position="28"/>
        <end position="57"/>
    </location>
</feature>
<name>A0A0A9FIR8_ARUDO</name>
<sequence length="57" mass="5775">MSLILDRAAAAVLLIIPTTRSRILSTEAGSSGRCLSASRSRSSARSSSSSMASFAGA</sequence>
<accession>A0A0A9FIR8</accession>